<protein>
    <recommendedName>
        <fullName evidence="10">FAD-binding FR-type domain-containing protein</fullName>
    </recommendedName>
</protein>
<gene>
    <name evidence="11" type="ORF">PGLA1383_LOCUS38501</name>
</gene>
<sequence>MAACFRTLTARSWLGALGAVPLVPLLDRSHQRPLGCEEKVFRSAVCVENQHHTADTRKITFTLQDGTPWTRQGAIANVLVRVQAAGKVETGCCACCKCPQPCGCPKKANGCCACCKCPDTCGCPKQSAPPAVAAPAAGCCACCTCPPPCACPKTANGCCACCKCAGTCSCPKKEAPSSSKAARPYNPLYADSDSQITLLVKRYPDSKVGGALHDLKPGEAVEVRGPNQQWQFQEGKYTEYAMVAGGTGLTPLIQCAGHVLAKDAAAKVKLVTFNKTADDVLLKAELAQLQKVFPGRLKVVHVVEAVEGRPTKELLQKLLPSPKGGKVLVMVCGRKEMTQEIAGAKAKDFSQGELGGMLKELGFDKEHVWKLQLPDPCSPRRPGASEHFQVRSFLYSVDRDKLIDLFCARALIQVSFGIKPKDLFQDKLNIRLIAKTGPKLRQSGTDTVLNARRSTQELFAYAKNMYASDSAGMGFWVQWAHASACSEGAWHILGVFEAEQSSTLRVQLGRLATAKQFRLEKLALASVARLTHSVNMAADRILESELAEFSIVCAVVEIAGRHESVDEEAHMQQRSTSLVSRAVAGPDDDVSLEQVLNPLGTRLRNPGFAELKVSLSSLDATPDVLFSERGCSLDFVLQSAGAEVLTILTQNGFAVFSAALPAPLGHLAVSQRPQAHLDEAESGQVAAEWFAGLDANVGFPEAFASQRVVSSSSGSFRRSARAERSGGSSECQLLHKRLQAALGLSALDAMVLVQRSRVTVDGHIQSKDRWVEAGEDVAVNGHRLEELSNLALLVHKPVGFALTEGDSLRRPTYTQLLPDPSLVARPVGRVDIGSSGLLVLTNNSKLIVALGGESGPAAQIKRGENGKRGSVAPLAATFLLRLREPLRPIQLAVLQTSAPYGSGWTPELVEEVDLQSAFGRETEFSDHDHEETGQELQSQPVVKLLPSEGARWKQLPGGLGEGLPGEGEPESFLALLDRRPDTLTAALEPTSRLREPSRQPLEHILRVVLPGGTAAQMRRALAFVASAPALRICCIRLGALALDEPDLLSPGDMRQLSDDEVASIIASDEEKKLCASLLALEDARSLSEDAASAASHASAALVPGILGLRGAMPSVEGSDASGTAHRSLQPVGQNEVTACTATTATTTATAQTTSTTKTKTAAAATTTKTAATTPTPTTTTTPTSSTVASDVAPGKTCKCGSQSHQRTNHKLCPLNPKTRLPKTP</sequence>
<feature type="domain" description="FAD-binding FR-type" evidence="10">
    <location>
        <begin position="39"/>
        <end position="233"/>
    </location>
</feature>
<accession>A0A813G7B2</accession>
<dbReference type="CDD" id="cd06183">
    <property type="entry name" value="cyt_b5_reduct_like"/>
    <property type="match status" value="1"/>
</dbReference>
<dbReference type="InterPro" id="IPR017938">
    <property type="entry name" value="Riboflavin_synthase-like_b-brl"/>
</dbReference>
<dbReference type="InterPro" id="IPR017927">
    <property type="entry name" value="FAD-bd_FR_type"/>
</dbReference>
<evidence type="ECO:0000313" key="12">
    <source>
        <dbReference type="Proteomes" id="UP000654075"/>
    </source>
</evidence>
<name>A0A813G7B2_POLGL</name>
<dbReference type="SUPFAM" id="SSF63380">
    <property type="entry name" value="Riboflavin synthase domain-like"/>
    <property type="match status" value="1"/>
</dbReference>
<keyword evidence="9" id="KW-0732">Signal</keyword>
<feature type="binding site" evidence="7">
    <location>
        <position position="184"/>
    </location>
    <ligand>
        <name>FAD</name>
        <dbReference type="ChEBI" id="CHEBI:57692"/>
    </ligand>
</feature>
<dbReference type="Pfam" id="PF00970">
    <property type="entry name" value="FAD_binding_6"/>
    <property type="match status" value="1"/>
</dbReference>
<keyword evidence="5" id="KW-0560">Oxidoreductase</keyword>
<dbReference type="AlphaFoldDB" id="A0A813G7B2"/>
<evidence type="ECO:0000256" key="9">
    <source>
        <dbReference type="SAM" id="SignalP"/>
    </source>
</evidence>
<dbReference type="PANTHER" id="PTHR19370:SF184">
    <property type="entry name" value="NADH-CYTOCHROME B5 REDUCTASE-LIKE"/>
    <property type="match status" value="1"/>
</dbReference>
<evidence type="ECO:0000256" key="7">
    <source>
        <dbReference type="PIRSR" id="PIRSR601834-1"/>
    </source>
</evidence>
<dbReference type="PRINTS" id="PR00406">
    <property type="entry name" value="CYTB5RDTASE"/>
</dbReference>
<evidence type="ECO:0000313" key="11">
    <source>
        <dbReference type="EMBL" id="CAE8620976.1"/>
    </source>
</evidence>
<dbReference type="InterPro" id="IPR020094">
    <property type="entry name" value="TruA/RsuA/RluB/E/F_N"/>
</dbReference>
<dbReference type="SUPFAM" id="SSF52343">
    <property type="entry name" value="Ferredoxin reductase-like, C-terminal NADP-linked domain"/>
    <property type="match status" value="1"/>
</dbReference>
<feature type="binding site" evidence="7">
    <location>
        <position position="201"/>
    </location>
    <ligand>
        <name>FAD</name>
        <dbReference type="ChEBI" id="CHEBI:57692"/>
    </ligand>
</feature>
<feature type="chain" id="PRO_5032866185" description="FAD-binding FR-type domain-containing protein" evidence="9">
    <location>
        <begin position="19"/>
        <end position="1224"/>
    </location>
</feature>
<dbReference type="GO" id="GO:0003723">
    <property type="term" value="F:RNA binding"/>
    <property type="evidence" value="ECO:0007669"/>
    <property type="project" value="InterPro"/>
</dbReference>
<dbReference type="GO" id="GO:0016491">
    <property type="term" value="F:oxidoreductase activity"/>
    <property type="evidence" value="ECO:0007669"/>
    <property type="project" value="UniProtKB-KW"/>
</dbReference>
<feature type="binding site" evidence="7">
    <location>
        <position position="208"/>
    </location>
    <ligand>
        <name>FAD</name>
        <dbReference type="ChEBI" id="CHEBI:57692"/>
    </ligand>
</feature>
<evidence type="ECO:0000256" key="6">
    <source>
        <dbReference type="ARBA" id="ARBA00023235"/>
    </source>
</evidence>
<comment type="caution">
    <text evidence="11">The sequence shown here is derived from an EMBL/GenBank/DDBJ whole genome shotgun (WGS) entry which is preliminary data.</text>
</comment>
<dbReference type="InterPro" id="IPR001834">
    <property type="entry name" value="CBR-like"/>
</dbReference>
<evidence type="ECO:0000256" key="8">
    <source>
        <dbReference type="SAM" id="MobiDB-lite"/>
    </source>
</evidence>
<dbReference type="GO" id="GO:0001522">
    <property type="term" value="P:pseudouridine synthesis"/>
    <property type="evidence" value="ECO:0007669"/>
    <property type="project" value="InterPro"/>
</dbReference>
<feature type="binding site" evidence="7">
    <location>
        <position position="207"/>
    </location>
    <ligand>
        <name>FAD</name>
        <dbReference type="ChEBI" id="CHEBI:57692"/>
    </ligand>
</feature>
<feature type="binding site" evidence="7">
    <location>
        <position position="183"/>
    </location>
    <ligand>
        <name>FAD</name>
        <dbReference type="ChEBI" id="CHEBI:57692"/>
    </ligand>
</feature>
<dbReference type="InterPro" id="IPR039261">
    <property type="entry name" value="FNR_nucleotide-bd"/>
</dbReference>
<evidence type="ECO:0000256" key="3">
    <source>
        <dbReference type="ARBA" id="ARBA00022630"/>
    </source>
</evidence>
<organism evidence="11 12">
    <name type="scientific">Polarella glacialis</name>
    <name type="common">Dinoflagellate</name>
    <dbReference type="NCBI Taxonomy" id="89957"/>
    <lineage>
        <taxon>Eukaryota</taxon>
        <taxon>Sar</taxon>
        <taxon>Alveolata</taxon>
        <taxon>Dinophyceae</taxon>
        <taxon>Suessiales</taxon>
        <taxon>Suessiaceae</taxon>
        <taxon>Polarella</taxon>
    </lineage>
</organism>
<evidence type="ECO:0000256" key="5">
    <source>
        <dbReference type="ARBA" id="ARBA00023002"/>
    </source>
</evidence>
<proteinExistence type="inferred from homology"/>
<dbReference type="InterPro" id="IPR008333">
    <property type="entry name" value="Cbr1-like_FAD-bd_dom"/>
</dbReference>
<feature type="binding site" evidence="7">
    <location>
        <position position="250"/>
    </location>
    <ligand>
        <name>FAD</name>
        <dbReference type="ChEBI" id="CHEBI:57692"/>
    </ligand>
</feature>
<feature type="signal peptide" evidence="9">
    <location>
        <begin position="1"/>
        <end position="18"/>
    </location>
</feature>
<comment type="similarity">
    <text evidence="2">Belongs to the flavoprotein pyridine nucleotide cytochrome reductase family.</text>
</comment>
<keyword evidence="3 7" id="KW-0285">Flavoprotein</keyword>
<dbReference type="InterPro" id="IPR001433">
    <property type="entry name" value="OxRdtase_FAD/NAD-bd"/>
</dbReference>
<dbReference type="InterPro" id="IPR020103">
    <property type="entry name" value="PsdUridine_synth_cat_dom_sf"/>
</dbReference>
<feature type="binding site" evidence="7">
    <location>
        <position position="185"/>
    </location>
    <ligand>
        <name>FAD</name>
        <dbReference type="ChEBI" id="CHEBI:57692"/>
    </ligand>
</feature>
<dbReference type="PANTHER" id="PTHR19370">
    <property type="entry name" value="NADH-CYTOCHROME B5 REDUCTASE"/>
    <property type="match status" value="1"/>
</dbReference>
<feature type="region of interest" description="Disordered" evidence="8">
    <location>
        <begin position="1147"/>
        <end position="1224"/>
    </location>
</feature>
<reference evidence="11" key="1">
    <citation type="submission" date="2021-02" db="EMBL/GenBank/DDBJ databases">
        <authorList>
            <person name="Dougan E. K."/>
            <person name="Rhodes N."/>
            <person name="Thang M."/>
            <person name="Chan C."/>
        </authorList>
    </citation>
    <scope>NUCLEOTIDE SEQUENCE</scope>
</reference>
<dbReference type="GO" id="GO:0009982">
    <property type="term" value="F:pseudouridine synthase activity"/>
    <property type="evidence" value="ECO:0007669"/>
    <property type="project" value="InterPro"/>
</dbReference>
<keyword evidence="4 7" id="KW-0274">FAD</keyword>
<dbReference type="SUPFAM" id="SSF55120">
    <property type="entry name" value="Pseudouridine synthase"/>
    <property type="match status" value="1"/>
</dbReference>
<evidence type="ECO:0000256" key="2">
    <source>
        <dbReference type="ARBA" id="ARBA00006105"/>
    </source>
</evidence>
<dbReference type="OrthoDB" id="432685at2759"/>
<dbReference type="EMBL" id="CAJNNV010027619">
    <property type="protein sequence ID" value="CAE8620976.1"/>
    <property type="molecule type" value="Genomic_DNA"/>
</dbReference>
<evidence type="ECO:0000256" key="1">
    <source>
        <dbReference type="ARBA" id="ARBA00001974"/>
    </source>
</evidence>
<feature type="compositionally biased region" description="Low complexity" evidence="8">
    <location>
        <begin position="1147"/>
        <end position="1186"/>
    </location>
</feature>
<dbReference type="Pfam" id="PF00175">
    <property type="entry name" value="NAD_binding_1"/>
    <property type="match status" value="1"/>
</dbReference>
<dbReference type="Proteomes" id="UP000654075">
    <property type="component" value="Unassembled WGS sequence"/>
</dbReference>
<feature type="binding site" evidence="7">
    <location>
        <position position="199"/>
    </location>
    <ligand>
        <name>FAD</name>
        <dbReference type="ChEBI" id="CHEBI:57692"/>
    </ligand>
</feature>
<dbReference type="Gene3D" id="3.40.50.80">
    <property type="entry name" value="Nucleotide-binding domain of ferredoxin-NADP reductase (FNR) module"/>
    <property type="match status" value="1"/>
</dbReference>
<keyword evidence="12" id="KW-1185">Reference proteome</keyword>
<dbReference type="PROSITE" id="PS51384">
    <property type="entry name" value="FAD_FR"/>
    <property type="match status" value="1"/>
</dbReference>
<evidence type="ECO:0000259" key="10">
    <source>
        <dbReference type="PROSITE" id="PS51384"/>
    </source>
</evidence>
<evidence type="ECO:0000256" key="4">
    <source>
        <dbReference type="ARBA" id="ARBA00022827"/>
    </source>
</evidence>
<keyword evidence="6" id="KW-0413">Isomerase</keyword>
<comment type="cofactor">
    <cofactor evidence="1 7">
        <name>FAD</name>
        <dbReference type="ChEBI" id="CHEBI:57692"/>
    </cofactor>
</comment>
<dbReference type="Gene3D" id="3.30.70.580">
    <property type="entry name" value="Pseudouridine synthase I, catalytic domain, N-terminal subdomain"/>
    <property type="match status" value="1"/>
</dbReference>
<dbReference type="Gene3D" id="2.40.30.10">
    <property type="entry name" value="Translation factors"/>
    <property type="match status" value="1"/>
</dbReference>